<accession>A0A8C6TK00</accession>
<evidence type="ECO:0000313" key="2">
    <source>
        <dbReference type="Ensembl" id="ENSNMLP00000021237.1"/>
    </source>
</evidence>
<dbReference type="AlphaFoldDB" id="A0A8C6TK00"/>
<organism evidence="2 3">
    <name type="scientific">Neogobius melanostomus</name>
    <name type="common">round goby</name>
    <dbReference type="NCBI Taxonomy" id="47308"/>
    <lineage>
        <taxon>Eukaryota</taxon>
        <taxon>Metazoa</taxon>
        <taxon>Chordata</taxon>
        <taxon>Craniata</taxon>
        <taxon>Vertebrata</taxon>
        <taxon>Euteleostomi</taxon>
        <taxon>Actinopterygii</taxon>
        <taxon>Neopterygii</taxon>
        <taxon>Teleostei</taxon>
        <taxon>Neoteleostei</taxon>
        <taxon>Acanthomorphata</taxon>
        <taxon>Gobiaria</taxon>
        <taxon>Gobiiformes</taxon>
        <taxon>Gobioidei</taxon>
        <taxon>Gobiidae</taxon>
        <taxon>Benthophilinae</taxon>
        <taxon>Neogobiini</taxon>
        <taxon>Neogobius</taxon>
    </lineage>
</organism>
<feature type="region of interest" description="Disordered" evidence="1">
    <location>
        <begin position="1"/>
        <end position="28"/>
    </location>
</feature>
<keyword evidence="3" id="KW-1185">Reference proteome</keyword>
<protein>
    <submittedName>
        <fullName evidence="2">Uncharacterized protein</fullName>
    </submittedName>
</protein>
<reference evidence="2" key="1">
    <citation type="submission" date="2025-08" db="UniProtKB">
        <authorList>
            <consortium name="Ensembl"/>
        </authorList>
    </citation>
    <scope>IDENTIFICATION</scope>
</reference>
<sequence length="113" mass="13188">MPQQCAEGGVSESFLKRQRPISRRSVHDPHLDEWQRRSFDISSGSVSPRQTADALRAHVLDIQYAWADSQLSRAARSRLLRCQYSDEHEDETEQTATKEQQKSIYFVFIYENK</sequence>
<proteinExistence type="predicted"/>
<reference evidence="2" key="2">
    <citation type="submission" date="2025-09" db="UniProtKB">
        <authorList>
            <consortium name="Ensembl"/>
        </authorList>
    </citation>
    <scope>IDENTIFICATION</scope>
</reference>
<evidence type="ECO:0000256" key="1">
    <source>
        <dbReference type="SAM" id="MobiDB-lite"/>
    </source>
</evidence>
<dbReference type="Ensembl" id="ENSNMLT00000023820.1">
    <property type="protein sequence ID" value="ENSNMLP00000021237.1"/>
    <property type="gene ID" value="ENSNMLG00000013809.1"/>
</dbReference>
<dbReference type="Proteomes" id="UP000694523">
    <property type="component" value="Unplaced"/>
</dbReference>
<evidence type="ECO:0000313" key="3">
    <source>
        <dbReference type="Proteomes" id="UP000694523"/>
    </source>
</evidence>
<name>A0A8C6TK00_9GOBI</name>